<sequence>MNNRKPLAPERYGPEIPIKTTTVPMGLPGINRRTVDGFVLATGTVLLESGRDVQGRYYGGAGMDGMYLRTPRLFSPVKNESGEIRAFREVLSAPVKIRKPPRLSGPER</sequence>
<evidence type="ECO:0000313" key="2">
    <source>
        <dbReference type="EMBL" id="MPM43197.1"/>
    </source>
</evidence>
<evidence type="ECO:0000256" key="1">
    <source>
        <dbReference type="SAM" id="MobiDB-lite"/>
    </source>
</evidence>
<protein>
    <submittedName>
        <fullName evidence="2">Uncharacterized protein</fullName>
    </submittedName>
</protein>
<reference evidence="2" key="1">
    <citation type="submission" date="2019-08" db="EMBL/GenBank/DDBJ databases">
        <authorList>
            <person name="Kucharzyk K."/>
            <person name="Murdoch R.W."/>
            <person name="Higgins S."/>
            <person name="Loffler F."/>
        </authorList>
    </citation>
    <scope>NUCLEOTIDE SEQUENCE</scope>
</reference>
<feature type="region of interest" description="Disordered" evidence="1">
    <location>
        <begin position="1"/>
        <end position="20"/>
    </location>
</feature>
<dbReference type="AlphaFoldDB" id="A0A644ZR13"/>
<proteinExistence type="predicted"/>
<name>A0A644ZR13_9ZZZZ</name>
<gene>
    <name evidence="2" type="ORF">SDC9_89870</name>
</gene>
<accession>A0A644ZR13</accession>
<comment type="caution">
    <text evidence="2">The sequence shown here is derived from an EMBL/GenBank/DDBJ whole genome shotgun (WGS) entry which is preliminary data.</text>
</comment>
<organism evidence="2">
    <name type="scientific">bioreactor metagenome</name>
    <dbReference type="NCBI Taxonomy" id="1076179"/>
    <lineage>
        <taxon>unclassified sequences</taxon>
        <taxon>metagenomes</taxon>
        <taxon>ecological metagenomes</taxon>
    </lineage>
</organism>
<dbReference type="EMBL" id="VSSQ01010013">
    <property type="protein sequence ID" value="MPM43197.1"/>
    <property type="molecule type" value="Genomic_DNA"/>
</dbReference>